<comment type="similarity">
    <text evidence="1">Belongs to the bacterial solute-binding protein 3 family.</text>
</comment>
<reference evidence="5" key="1">
    <citation type="submission" date="2022-09" db="EMBL/GenBank/DDBJ databases">
        <title>Intensive care unit water sources are persistently colonized with multi-drug resistant bacteria and are the site of extensive horizontal gene transfer of antibiotic resistance genes.</title>
        <authorList>
            <person name="Diorio-Toth L."/>
        </authorList>
    </citation>
    <scope>NUCLEOTIDE SEQUENCE</scope>
    <source>
        <strain evidence="5">GD04146</strain>
    </source>
</reference>
<dbReference type="RefSeq" id="WP_279999495.1">
    <property type="nucleotide sequence ID" value="NZ_JAODZF010000001.1"/>
</dbReference>
<dbReference type="AlphaFoldDB" id="A0AB73HSP2"/>
<keyword evidence="2 3" id="KW-0732">Signal</keyword>
<dbReference type="SUPFAM" id="SSF53850">
    <property type="entry name" value="Periplasmic binding protein-like II"/>
    <property type="match status" value="1"/>
</dbReference>
<gene>
    <name evidence="5" type="ORF">N7380_02065</name>
</gene>
<sequence length="245" mass="27698">MPKRLIEALTALCLCCSLQAADAATFEVGFYDYPPMMIEDGRRGIYQDIFDELARITGDRFNVQYYPYPRIGLLFNEGKLDIEPGVYPGWVKDQKIPGVFSLPFGKVVDSLVFAPGKAFPVRHPEDLRGKSVGMVRGYAYPELAPLIASGQLDRRNGLSEQQLLSMLAKSRFDQIIVNKAIAQYHQLKFVEYRRLEIGDVISSYDVSMRIQPRHAAWVDKLDVALARLKQNGTIERIYAAYGVDL</sequence>
<dbReference type="PANTHER" id="PTHR35936:SF25">
    <property type="entry name" value="ABC TRANSPORTER SUBSTRATE-BINDING PROTEIN"/>
    <property type="match status" value="1"/>
</dbReference>
<comment type="caution">
    <text evidence="5">The sequence shown here is derived from an EMBL/GenBank/DDBJ whole genome shotgun (WGS) entry which is preliminary data.</text>
</comment>
<evidence type="ECO:0000313" key="6">
    <source>
        <dbReference type="Proteomes" id="UP001158058"/>
    </source>
</evidence>
<dbReference type="PANTHER" id="PTHR35936">
    <property type="entry name" value="MEMBRANE-BOUND LYTIC MUREIN TRANSGLYCOSYLASE F"/>
    <property type="match status" value="1"/>
</dbReference>
<feature type="domain" description="Solute-binding protein family 3/N-terminal" evidence="4">
    <location>
        <begin position="25"/>
        <end position="244"/>
    </location>
</feature>
<name>A0AB73HSP2_AQUAC</name>
<accession>A0AB73HSP2</accession>
<dbReference type="Proteomes" id="UP001158058">
    <property type="component" value="Unassembled WGS sequence"/>
</dbReference>
<feature type="chain" id="PRO_5044504461" evidence="3">
    <location>
        <begin position="21"/>
        <end position="245"/>
    </location>
</feature>
<evidence type="ECO:0000256" key="1">
    <source>
        <dbReference type="ARBA" id="ARBA00010333"/>
    </source>
</evidence>
<dbReference type="EMBL" id="JAODZF010000001">
    <property type="protein sequence ID" value="MDH0141089.1"/>
    <property type="molecule type" value="Genomic_DNA"/>
</dbReference>
<evidence type="ECO:0000256" key="2">
    <source>
        <dbReference type="ARBA" id="ARBA00022729"/>
    </source>
</evidence>
<organism evidence="5 6">
    <name type="scientific">Aquipseudomonas alcaligenes</name>
    <name type="common">Pseudomonas alcaligenes</name>
    <dbReference type="NCBI Taxonomy" id="43263"/>
    <lineage>
        <taxon>Bacteria</taxon>
        <taxon>Pseudomonadati</taxon>
        <taxon>Pseudomonadota</taxon>
        <taxon>Gammaproteobacteria</taxon>
        <taxon>Pseudomonadales</taxon>
        <taxon>Pseudomonadaceae</taxon>
        <taxon>Aquipseudomonas</taxon>
    </lineage>
</organism>
<dbReference type="SMART" id="SM00062">
    <property type="entry name" value="PBPb"/>
    <property type="match status" value="1"/>
</dbReference>
<dbReference type="Gene3D" id="3.40.190.10">
    <property type="entry name" value="Periplasmic binding protein-like II"/>
    <property type="match status" value="2"/>
</dbReference>
<evidence type="ECO:0000313" key="5">
    <source>
        <dbReference type="EMBL" id="MDH0141089.1"/>
    </source>
</evidence>
<evidence type="ECO:0000256" key="3">
    <source>
        <dbReference type="SAM" id="SignalP"/>
    </source>
</evidence>
<feature type="signal peptide" evidence="3">
    <location>
        <begin position="1"/>
        <end position="20"/>
    </location>
</feature>
<evidence type="ECO:0000259" key="4">
    <source>
        <dbReference type="SMART" id="SM00062"/>
    </source>
</evidence>
<dbReference type="InterPro" id="IPR001638">
    <property type="entry name" value="Solute-binding_3/MltF_N"/>
</dbReference>
<proteinExistence type="inferred from homology"/>
<protein>
    <submittedName>
        <fullName evidence="5">ABC transporter substrate-binding protein</fullName>
    </submittedName>
</protein>